<evidence type="ECO:0000313" key="1">
    <source>
        <dbReference type="EMBL" id="KAF2847354.1"/>
    </source>
</evidence>
<dbReference type="Proteomes" id="UP000799423">
    <property type="component" value="Unassembled WGS sequence"/>
</dbReference>
<dbReference type="AlphaFoldDB" id="A0A6A7AX22"/>
<organism evidence="1 2">
    <name type="scientific">Plenodomus tracheiphilus IPT5</name>
    <dbReference type="NCBI Taxonomy" id="1408161"/>
    <lineage>
        <taxon>Eukaryota</taxon>
        <taxon>Fungi</taxon>
        <taxon>Dikarya</taxon>
        <taxon>Ascomycota</taxon>
        <taxon>Pezizomycotina</taxon>
        <taxon>Dothideomycetes</taxon>
        <taxon>Pleosporomycetidae</taxon>
        <taxon>Pleosporales</taxon>
        <taxon>Pleosporineae</taxon>
        <taxon>Leptosphaeriaceae</taxon>
        <taxon>Plenodomus</taxon>
    </lineage>
</organism>
<dbReference type="EMBL" id="MU006326">
    <property type="protein sequence ID" value="KAF2847354.1"/>
    <property type="molecule type" value="Genomic_DNA"/>
</dbReference>
<protein>
    <submittedName>
        <fullName evidence="1">Uncharacterized protein</fullName>
    </submittedName>
</protein>
<gene>
    <name evidence="1" type="ORF">T440DRAFT_403524</name>
</gene>
<name>A0A6A7AX22_9PLEO</name>
<sequence length="114" mass="12789">MTDDNPEETHKPEKREEVSVILCNDLYFHGYCQHFGTEASQCVLLDDDLNKEISSVAPDVGSYCYFFTDCKTNGDTFHVGNPGFADLRAVPVNGPVGSTRNFNNRISSYFCVHE</sequence>
<dbReference type="OrthoDB" id="2910287at2759"/>
<reference evidence="1" key="1">
    <citation type="submission" date="2020-01" db="EMBL/GenBank/DDBJ databases">
        <authorList>
            <consortium name="DOE Joint Genome Institute"/>
            <person name="Haridas S."/>
            <person name="Albert R."/>
            <person name="Binder M."/>
            <person name="Bloem J."/>
            <person name="Labutti K."/>
            <person name="Salamov A."/>
            <person name="Andreopoulos B."/>
            <person name="Baker S.E."/>
            <person name="Barry K."/>
            <person name="Bills G."/>
            <person name="Bluhm B.H."/>
            <person name="Cannon C."/>
            <person name="Castanera R."/>
            <person name="Culley D.E."/>
            <person name="Daum C."/>
            <person name="Ezra D."/>
            <person name="Gonzalez J.B."/>
            <person name="Henrissat B."/>
            <person name="Kuo A."/>
            <person name="Liang C."/>
            <person name="Lipzen A."/>
            <person name="Lutzoni F."/>
            <person name="Magnuson J."/>
            <person name="Mondo S."/>
            <person name="Nolan M."/>
            <person name="Ohm R."/>
            <person name="Pangilinan J."/>
            <person name="Park H.-J."/>
            <person name="Ramirez L."/>
            <person name="Alfaro M."/>
            <person name="Sun H."/>
            <person name="Tritt A."/>
            <person name="Yoshinaga Y."/>
            <person name="Zwiers L.-H."/>
            <person name="Turgeon B.G."/>
            <person name="Goodwin S.B."/>
            <person name="Spatafora J.W."/>
            <person name="Crous P.W."/>
            <person name="Grigoriev I.V."/>
        </authorList>
    </citation>
    <scope>NUCLEOTIDE SEQUENCE</scope>
    <source>
        <strain evidence="1">IPT5</strain>
    </source>
</reference>
<evidence type="ECO:0000313" key="2">
    <source>
        <dbReference type="Proteomes" id="UP000799423"/>
    </source>
</evidence>
<accession>A0A6A7AX22</accession>
<dbReference type="Gene3D" id="2.60.20.10">
    <property type="entry name" value="Crystallins"/>
    <property type="match status" value="1"/>
</dbReference>
<keyword evidence="2" id="KW-1185">Reference proteome</keyword>
<proteinExistence type="predicted"/>